<dbReference type="EMBL" id="JBHSNO010000016">
    <property type="protein sequence ID" value="MFC5591451.1"/>
    <property type="molecule type" value="Genomic_DNA"/>
</dbReference>
<organism evidence="2 3">
    <name type="scientific">Sporosarcina soli</name>
    <dbReference type="NCBI Taxonomy" id="334736"/>
    <lineage>
        <taxon>Bacteria</taxon>
        <taxon>Bacillati</taxon>
        <taxon>Bacillota</taxon>
        <taxon>Bacilli</taxon>
        <taxon>Bacillales</taxon>
        <taxon>Caryophanaceae</taxon>
        <taxon>Sporosarcina</taxon>
    </lineage>
</organism>
<name>A0ABW0TPS7_9BACL</name>
<dbReference type="PROSITE" id="PS51257">
    <property type="entry name" value="PROKAR_LIPOPROTEIN"/>
    <property type="match status" value="1"/>
</dbReference>
<sequence>MKKLFAILVPLVFVLSACKSNDAISNTISVAELTERENAILSTTSDQSFVFYFNVDNDLDEVSVWIEKYESGKLVDDQISFMTSSVEESGTIVFANSNRDGNQKYPSFNIGVSSKGSTSSIRGFDSDPRDLGEMSSVWSHFQEASHSIVEGEVVLASICYSSEGMMSSLTTDFYKDVESHIDELKKYDVAYLLKTEFKK</sequence>
<keyword evidence="3" id="KW-1185">Reference proteome</keyword>
<keyword evidence="1" id="KW-0732">Signal</keyword>
<dbReference type="RefSeq" id="WP_381439264.1">
    <property type="nucleotide sequence ID" value="NZ_JBHSNO010000016.1"/>
</dbReference>
<comment type="caution">
    <text evidence="2">The sequence shown here is derived from an EMBL/GenBank/DDBJ whole genome shotgun (WGS) entry which is preliminary data.</text>
</comment>
<dbReference type="Proteomes" id="UP001596109">
    <property type="component" value="Unassembled WGS sequence"/>
</dbReference>
<evidence type="ECO:0000256" key="1">
    <source>
        <dbReference type="SAM" id="SignalP"/>
    </source>
</evidence>
<proteinExistence type="predicted"/>
<evidence type="ECO:0000313" key="3">
    <source>
        <dbReference type="Proteomes" id="UP001596109"/>
    </source>
</evidence>
<protein>
    <recommendedName>
        <fullName evidence="4">Lipoprotein</fullName>
    </recommendedName>
</protein>
<feature type="signal peptide" evidence="1">
    <location>
        <begin position="1"/>
        <end position="22"/>
    </location>
</feature>
<gene>
    <name evidence="2" type="ORF">ACFPRA_21425</name>
</gene>
<accession>A0ABW0TPS7</accession>
<reference evidence="3" key="1">
    <citation type="journal article" date="2019" name="Int. J. Syst. Evol. Microbiol.">
        <title>The Global Catalogue of Microorganisms (GCM) 10K type strain sequencing project: providing services to taxonomists for standard genome sequencing and annotation.</title>
        <authorList>
            <consortium name="The Broad Institute Genomics Platform"/>
            <consortium name="The Broad Institute Genome Sequencing Center for Infectious Disease"/>
            <person name="Wu L."/>
            <person name="Ma J."/>
        </authorList>
    </citation>
    <scope>NUCLEOTIDE SEQUENCE [LARGE SCALE GENOMIC DNA]</scope>
    <source>
        <strain evidence="3">CGMCC 4.1434</strain>
    </source>
</reference>
<evidence type="ECO:0000313" key="2">
    <source>
        <dbReference type="EMBL" id="MFC5591451.1"/>
    </source>
</evidence>
<evidence type="ECO:0008006" key="4">
    <source>
        <dbReference type="Google" id="ProtNLM"/>
    </source>
</evidence>
<feature type="chain" id="PRO_5047107558" description="Lipoprotein" evidence="1">
    <location>
        <begin position="23"/>
        <end position="199"/>
    </location>
</feature>